<dbReference type="AlphaFoldDB" id="A0A183FF88"/>
<feature type="region of interest" description="Disordered" evidence="1">
    <location>
        <begin position="49"/>
        <end position="72"/>
    </location>
</feature>
<evidence type="ECO:0000313" key="4">
    <source>
        <dbReference type="WBParaSite" id="HPBE_0000514701-mRNA-1"/>
    </source>
</evidence>
<accession>A0A183FF88</accession>
<dbReference type="WBParaSite" id="HPBE_0000514701-mRNA-1">
    <property type="protein sequence ID" value="HPBE_0000514701-mRNA-1"/>
    <property type="gene ID" value="HPBE_0000514701"/>
</dbReference>
<organism evidence="3 4">
    <name type="scientific">Heligmosomoides polygyrus</name>
    <name type="common">Parasitic roundworm</name>
    <dbReference type="NCBI Taxonomy" id="6339"/>
    <lineage>
        <taxon>Eukaryota</taxon>
        <taxon>Metazoa</taxon>
        <taxon>Ecdysozoa</taxon>
        <taxon>Nematoda</taxon>
        <taxon>Chromadorea</taxon>
        <taxon>Rhabditida</taxon>
        <taxon>Rhabditina</taxon>
        <taxon>Rhabditomorpha</taxon>
        <taxon>Strongyloidea</taxon>
        <taxon>Heligmosomidae</taxon>
        <taxon>Heligmosomoides</taxon>
    </lineage>
</organism>
<proteinExistence type="predicted"/>
<evidence type="ECO:0000256" key="1">
    <source>
        <dbReference type="SAM" id="MobiDB-lite"/>
    </source>
</evidence>
<sequence>MPCIRDICQHPYTQTDEAKDTHSEMPSGVWLAGRTLLGKHFDEFSPQEAWRDEEGARRKARVSERRSSLGSE</sequence>
<reference evidence="2 3" key="1">
    <citation type="submission" date="2018-11" db="EMBL/GenBank/DDBJ databases">
        <authorList>
            <consortium name="Pathogen Informatics"/>
        </authorList>
    </citation>
    <scope>NUCLEOTIDE SEQUENCE [LARGE SCALE GENOMIC DNA]</scope>
</reference>
<protein>
    <submittedName>
        <fullName evidence="2 4">Uncharacterized protein</fullName>
    </submittedName>
</protein>
<gene>
    <name evidence="2" type="ORF">HPBE_LOCUS5148</name>
</gene>
<keyword evidence="3" id="KW-1185">Reference proteome</keyword>
<reference evidence="4" key="2">
    <citation type="submission" date="2019-09" db="UniProtKB">
        <authorList>
            <consortium name="WormBaseParasite"/>
        </authorList>
    </citation>
    <scope>IDENTIFICATION</scope>
</reference>
<dbReference type="EMBL" id="UZAH01025421">
    <property type="protein sequence ID" value="VDO63553.1"/>
    <property type="molecule type" value="Genomic_DNA"/>
</dbReference>
<accession>A0A3P7YG21</accession>
<evidence type="ECO:0000313" key="3">
    <source>
        <dbReference type="Proteomes" id="UP000050761"/>
    </source>
</evidence>
<evidence type="ECO:0000313" key="2">
    <source>
        <dbReference type="EMBL" id="VDO63553.1"/>
    </source>
</evidence>
<name>A0A183FF88_HELPZ</name>
<dbReference type="Proteomes" id="UP000050761">
    <property type="component" value="Unassembled WGS sequence"/>
</dbReference>